<dbReference type="AlphaFoldDB" id="A0A8T2A7Q5"/>
<dbReference type="Proteomes" id="UP000694240">
    <property type="component" value="Chromosome 9"/>
</dbReference>
<dbReference type="PANTHER" id="PTHR47074">
    <property type="entry name" value="BNAC02G40300D PROTEIN"/>
    <property type="match status" value="1"/>
</dbReference>
<dbReference type="Pfam" id="PF13966">
    <property type="entry name" value="zf-RVT"/>
    <property type="match status" value="1"/>
</dbReference>
<reference evidence="3 4" key="1">
    <citation type="submission" date="2020-12" db="EMBL/GenBank/DDBJ databases">
        <title>Concerted genomic and epigenomic changes stabilize Arabidopsis allopolyploids.</title>
        <authorList>
            <person name="Chen Z."/>
        </authorList>
    </citation>
    <scope>NUCLEOTIDE SEQUENCE [LARGE SCALE GENOMIC DNA]</scope>
    <source>
        <strain evidence="3">Allo738</strain>
        <tissue evidence="3">Leaf</tissue>
    </source>
</reference>
<gene>
    <name evidence="3" type="ORF">ISN45_Aa04g019220</name>
</gene>
<evidence type="ECO:0000259" key="1">
    <source>
        <dbReference type="Pfam" id="PF13456"/>
    </source>
</evidence>
<sequence length="316" mass="36434">MFLWKTVSGAIPVAERLATRGVKIDPRCLACGFEGESINHVLFLCTLARQTWALSNIPSLVDGFAEHSLYHNIFHVISMSRNAGLPTESRRTVPWIIWTLWKNRNNLIFDGKVFHQFDLLAKIKDDSDHWFLAQQVQKDDEQNTSKASAGIHKVWKPPDNPWLKCNIASSWDKHNKVGGAAWVLRNSLGVVLLHSRCSFSEIETKQDAELRCWLWALESMHNLKIRNLLLAAEEKYLMDAVLRPAAWPSFYAQSESLLFALSHIPRWQIMFEERCANKGAFLIAQSVTREDRRQSYVATGYPFWLHELFSEEMYTT</sequence>
<dbReference type="Pfam" id="PF13456">
    <property type="entry name" value="RVT_3"/>
    <property type="match status" value="1"/>
</dbReference>
<evidence type="ECO:0000259" key="2">
    <source>
        <dbReference type="Pfam" id="PF13966"/>
    </source>
</evidence>
<dbReference type="EMBL" id="JAEFBK010000009">
    <property type="protein sequence ID" value="KAG7569168.1"/>
    <property type="molecule type" value="Genomic_DNA"/>
</dbReference>
<feature type="domain" description="RNase H type-1" evidence="1">
    <location>
        <begin position="166"/>
        <end position="286"/>
    </location>
</feature>
<organism evidence="3 4">
    <name type="scientific">Arabidopsis thaliana x Arabidopsis arenosa</name>
    <dbReference type="NCBI Taxonomy" id="1240361"/>
    <lineage>
        <taxon>Eukaryota</taxon>
        <taxon>Viridiplantae</taxon>
        <taxon>Streptophyta</taxon>
        <taxon>Embryophyta</taxon>
        <taxon>Tracheophyta</taxon>
        <taxon>Spermatophyta</taxon>
        <taxon>Magnoliopsida</taxon>
        <taxon>eudicotyledons</taxon>
        <taxon>Gunneridae</taxon>
        <taxon>Pentapetalae</taxon>
        <taxon>rosids</taxon>
        <taxon>malvids</taxon>
        <taxon>Brassicales</taxon>
        <taxon>Brassicaceae</taxon>
        <taxon>Camelineae</taxon>
        <taxon>Arabidopsis</taxon>
    </lineage>
</organism>
<dbReference type="GO" id="GO:0003676">
    <property type="term" value="F:nucleic acid binding"/>
    <property type="evidence" value="ECO:0007669"/>
    <property type="project" value="InterPro"/>
</dbReference>
<dbReference type="InterPro" id="IPR002156">
    <property type="entry name" value="RNaseH_domain"/>
</dbReference>
<evidence type="ECO:0000313" key="3">
    <source>
        <dbReference type="EMBL" id="KAG7569168.1"/>
    </source>
</evidence>
<keyword evidence="4" id="KW-1185">Reference proteome</keyword>
<dbReference type="InterPro" id="IPR026960">
    <property type="entry name" value="RVT-Znf"/>
</dbReference>
<dbReference type="PANTHER" id="PTHR47074:SF11">
    <property type="entry name" value="REVERSE TRANSCRIPTASE-LIKE PROTEIN"/>
    <property type="match status" value="1"/>
</dbReference>
<protein>
    <submittedName>
        <fullName evidence="3">Ribonuclease H domain</fullName>
    </submittedName>
</protein>
<proteinExistence type="predicted"/>
<dbReference type="InterPro" id="IPR052929">
    <property type="entry name" value="RNase_H-like_EbsB-rel"/>
</dbReference>
<evidence type="ECO:0000313" key="4">
    <source>
        <dbReference type="Proteomes" id="UP000694240"/>
    </source>
</evidence>
<feature type="domain" description="Reverse transcriptase zinc-binding" evidence="2">
    <location>
        <begin position="1"/>
        <end position="52"/>
    </location>
</feature>
<comment type="caution">
    <text evidence="3">The sequence shown here is derived from an EMBL/GenBank/DDBJ whole genome shotgun (WGS) entry which is preliminary data.</text>
</comment>
<dbReference type="GO" id="GO:0004523">
    <property type="term" value="F:RNA-DNA hybrid ribonuclease activity"/>
    <property type="evidence" value="ECO:0007669"/>
    <property type="project" value="InterPro"/>
</dbReference>
<accession>A0A8T2A7Q5</accession>
<name>A0A8T2A7Q5_9BRAS</name>